<feature type="compositionally biased region" description="Basic and acidic residues" evidence="1">
    <location>
        <begin position="115"/>
        <end position="125"/>
    </location>
</feature>
<name>A0A0F9FEU0_9ZZZZ</name>
<gene>
    <name evidence="2" type="ORF">LCGC14_1961080</name>
</gene>
<protein>
    <recommendedName>
        <fullName evidence="3">NTP pyrophosphohydrolase MazG putative catalytic core domain-containing protein</fullName>
    </recommendedName>
</protein>
<accession>A0A0F9FEU0</accession>
<dbReference type="EMBL" id="LAZR01021598">
    <property type="protein sequence ID" value="KKL84803.1"/>
    <property type="molecule type" value="Genomic_DNA"/>
</dbReference>
<reference evidence="2" key="1">
    <citation type="journal article" date="2015" name="Nature">
        <title>Complex archaea that bridge the gap between prokaryotes and eukaryotes.</title>
        <authorList>
            <person name="Spang A."/>
            <person name="Saw J.H."/>
            <person name="Jorgensen S.L."/>
            <person name="Zaremba-Niedzwiedzka K."/>
            <person name="Martijn J."/>
            <person name="Lind A.E."/>
            <person name="van Eijk R."/>
            <person name="Schleper C."/>
            <person name="Guy L."/>
            <person name="Ettema T.J."/>
        </authorList>
    </citation>
    <scope>NUCLEOTIDE SEQUENCE</scope>
</reference>
<evidence type="ECO:0000256" key="1">
    <source>
        <dbReference type="SAM" id="MobiDB-lite"/>
    </source>
</evidence>
<dbReference type="SUPFAM" id="SSF101386">
    <property type="entry name" value="all-alpha NTP pyrophosphatases"/>
    <property type="match status" value="1"/>
</dbReference>
<comment type="caution">
    <text evidence="2">The sequence shown here is derived from an EMBL/GenBank/DDBJ whole genome shotgun (WGS) entry which is preliminary data.</text>
</comment>
<organism evidence="2">
    <name type="scientific">marine sediment metagenome</name>
    <dbReference type="NCBI Taxonomy" id="412755"/>
    <lineage>
        <taxon>unclassified sequences</taxon>
        <taxon>metagenomes</taxon>
        <taxon>ecological metagenomes</taxon>
    </lineage>
</organism>
<evidence type="ECO:0000313" key="2">
    <source>
        <dbReference type="EMBL" id="KKL84803.1"/>
    </source>
</evidence>
<sequence>MITLRRLQEEVGPWSASNFPGLTASDNLIGVAEELGELAHAHLKHHQGRMTDEEYSEQAQDAIGDILVFLAGYCNSADFDLEALTEKVWSEVKRRDYTSGKKVVGPCSRCEGTERVPKVQDRDLRSGYSASGRRLTKPCPACQ</sequence>
<dbReference type="AlphaFoldDB" id="A0A0F9FEU0"/>
<evidence type="ECO:0008006" key="3">
    <source>
        <dbReference type="Google" id="ProtNLM"/>
    </source>
</evidence>
<dbReference type="Gene3D" id="1.10.287.1080">
    <property type="entry name" value="MazG-like"/>
    <property type="match status" value="1"/>
</dbReference>
<proteinExistence type="predicted"/>
<feature type="region of interest" description="Disordered" evidence="1">
    <location>
        <begin position="115"/>
        <end position="143"/>
    </location>
</feature>